<comment type="caution">
    <text evidence="3">The sequence shown here is derived from an EMBL/GenBank/DDBJ whole genome shotgun (WGS) entry which is preliminary data.</text>
</comment>
<dbReference type="EMBL" id="LAZR01045124">
    <property type="protein sequence ID" value="KKK99625.1"/>
    <property type="molecule type" value="Genomic_DNA"/>
</dbReference>
<gene>
    <name evidence="3" type="ORF">LCGC14_2630860</name>
</gene>
<protein>
    <recommendedName>
        <fullName evidence="2">Peptidase M16 C-terminal domain-containing protein</fullName>
    </recommendedName>
</protein>
<dbReference type="InterPro" id="IPR050361">
    <property type="entry name" value="MPP/UQCRC_Complex"/>
</dbReference>
<evidence type="ECO:0000259" key="2">
    <source>
        <dbReference type="Pfam" id="PF05193"/>
    </source>
</evidence>
<comment type="similarity">
    <text evidence="1">Belongs to the peptidase M16 family.</text>
</comment>
<dbReference type="Pfam" id="PF05193">
    <property type="entry name" value="Peptidase_M16_C"/>
    <property type="match status" value="1"/>
</dbReference>
<proteinExistence type="inferred from homology"/>
<evidence type="ECO:0000256" key="1">
    <source>
        <dbReference type="ARBA" id="ARBA00007261"/>
    </source>
</evidence>
<dbReference type="GO" id="GO:0046872">
    <property type="term" value="F:metal ion binding"/>
    <property type="evidence" value="ECO:0007669"/>
    <property type="project" value="InterPro"/>
</dbReference>
<sequence length="137" mass="15989">MSSRLFQQLREKEGLCYSVFSFRTYYSDINLWSIYANTAPDLASRVIKSINHELKRLHSEPPTEKEVSDARGQLRGNLILSKEDMESRMKRLLRQYLITGNVLEYEESLSLLKKITANDVQEIVTQFIKSDYFSMLA</sequence>
<dbReference type="Gene3D" id="3.30.830.10">
    <property type="entry name" value="Metalloenzyme, LuxS/M16 peptidase-like"/>
    <property type="match status" value="1"/>
</dbReference>
<dbReference type="PANTHER" id="PTHR11851:SF49">
    <property type="entry name" value="MITOCHONDRIAL-PROCESSING PEPTIDASE SUBUNIT ALPHA"/>
    <property type="match status" value="1"/>
</dbReference>
<evidence type="ECO:0000313" key="3">
    <source>
        <dbReference type="EMBL" id="KKK99625.1"/>
    </source>
</evidence>
<dbReference type="InterPro" id="IPR007863">
    <property type="entry name" value="Peptidase_M16_C"/>
</dbReference>
<accession>A0A0F9AMX2</accession>
<feature type="domain" description="Peptidase M16 C-terminal" evidence="2">
    <location>
        <begin position="1"/>
        <end position="74"/>
    </location>
</feature>
<name>A0A0F9AMX2_9ZZZZ</name>
<reference evidence="3" key="1">
    <citation type="journal article" date="2015" name="Nature">
        <title>Complex archaea that bridge the gap between prokaryotes and eukaryotes.</title>
        <authorList>
            <person name="Spang A."/>
            <person name="Saw J.H."/>
            <person name="Jorgensen S.L."/>
            <person name="Zaremba-Niedzwiedzka K."/>
            <person name="Martijn J."/>
            <person name="Lind A.E."/>
            <person name="van Eijk R."/>
            <person name="Schleper C."/>
            <person name="Guy L."/>
            <person name="Ettema T.J."/>
        </authorList>
    </citation>
    <scope>NUCLEOTIDE SEQUENCE</scope>
</reference>
<organism evidence="3">
    <name type="scientific">marine sediment metagenome</name>
    <dbReference type="NCBI Taxonomy" id="412755"/>
    <lineage>
        <taxon>unclassified sequences</taxon>
        <taxon>metagenomes</taxon>
        <taxon>ecological metagenomes</taxon>
    </lineage>
</organism>
<dbReference type="InterPro" id="IPR011249">
    <property type="entry name" value="Metalloenz_LuxS/M16"/>
</dbReference>
<dbReference type="SUPFAM" id="SSF63411">
    <property type="entry name" value="LuxS/MPP-like metallohydrolase"/>
    <property type="match status" value="1"/>
</dbReference>
<feature type="non-terminal residue" evidence="3">
    <location>
        <position position="137"/>
    </location>
</feature>
<dbReference type="PANTHER" id="PTHR11851">
    <property type="entry name" value="METALLOPROTEASE"/>
    <property type="match status" value="1"/>
</dbReference>
<dbReference type="AlphaFoldDB" id="A0A0F9AMX2"/>